<evidence type="ECO:0000256" key="3">
    <source>
        <dbReference type="PROSITE-ProRule" id="PRU00182"/>
    </source>
</evidence>
<dbReference type="PIRSF" id="PIRSF005578">
    <property type="entry name" value="TlyA"/>
    <property type="match status" value="1"/>
</dbReference>
<accession>A0A556N0J3</accession>
<dbReference type="OrthoDB" id="9784736at2"/>
<dbReference type="GO" id="GO:0032259">
    <property type="term" value="P:methylation"/>
    <property type="evidence" value="ECO:0007669"/>
    <property type="project" value="UniProtKB-KW"/>
</dbReference>
<keyword evidence="6" id="KW-1185">Reference proteome</keyword>
<dbReference type="Proteomes" id="UP000316008">
    <property type="component" value="Unassembled WGS sequence"/>
</dbReference>
<evidence type="ECO:0000256" key="2">
    <source>
        <dbReference type="ARBA" id="ARBA00029460"/>
    </source>
</evidence>
<dbReference type="EMBL" id="VLPL01000003">
    <property type="protein sequence ID" value="TSJ45603.1"/>
    <property type="molecule type" value="Genomic_DNA"/>
</dbReference>
<keyword evidence="5" id="KW-0489">Methyltransferase</keyword>
<dbReference type="Gene3D" id="3.40.50.150">
    <property type="entry name" value="Vaccinia Virus protein VP39"/>
    <property type="match status" value="1"/>
</dbReference>
<dbReference type="InterPro" id="IPR036986">
    <property type="entry name" value="S4_RNA-bd_sf"/>
</dbReference>
<dbReference type="CDD" id="cd02440">
    <property type="entry name" value="AdoMet_MTases"/>
    <property type="match status" value="1"/>
</dbReference>
<reference evidence="5 6" key="1">
    <citation type="submission" date="2019-07" db="EMBL/GenBank/DDBJ databases">
        <authorList>
            <person name="Huq M.A."/>
        </authorList>
    </citation>
    <scope>NUCLEOTIDE SEQUENCE [LARGE SCALE GENOMIC DNA]</scope>
    <source>
        <strain evidence="5 6">MAH-3</strain>
    </source>
</reference>
<dbReference type="PANTHER" id="PTHR32319:SF0">
    <property type="entry name" value="BACTERIAL HEMOLYSIN-LIKE PROTEIN"/>
    <property type="match status" value="1"/>
</dbReference>
<dbReference type="AlphaFoldDB" id="A0A556N0J3"/>
<keyword evidence="5" id="KW-0808">Transferase</keyword>
<dbReference type="Pfam" id="PF01479">
    <property type="entry name" value="S4"/>
    <property type="match status" value="1"/>
</dbReference>
<keyword evidence="1 3" id="KW-0694">RNA-binding</keyword>
<evidence type="ECO:0000259" key="4">
    <source>
        <dbReference type="SMART" id="SM00363"/>
    </source>
</evidence>
<protein>
    <submittedName>
        <fullName evidence="5">TlyA family RNA methyltransferase</fullName>
    </submittedName>
</protein>
<dbReference type="Gene3D" id="3.10.290.10">
    <property type="entry name" value="RNA-binding S4 domain"/>
    <property type="match status" value="1"/>
</dbReference>
<dbReference type="SUPFAM" id="SSF55174">
    <property type="entry name" value="Alpha-L RNA-binding motif"/>
    <property type="match status" value="1"/>
</dbReference>
<dbReference type="InterPro" id="IPR047048">
    <property type="entry name" value="TlyA"/>
</dbReference>
<evidence type="ECO:0000313" key="6">
    <source>
        <dbReference type="Proteomes" id="UP000316008"/>
    </source>
</evidence>
<dbReference type="GO" id="GO:0003723">
    <property type="term" value="F:RNA binding"/>
    <property type="evidence" value="ECO:0007669"/>
    <property type="project" value="UniProtKB-KW"/>
</dbReference>
<evidence type="ECO:0000256" key="1">
    <source>
        <dbReference type="ARBA" id="ARBA00022884"/>
    </source>
</evidence>
<dbReference type="NCBIfam" id="TIGR00478">
    <property type="entry name" value="tly"/>
    <property type="match status" value="1"/>
</dbReference>
<dbReference type="InterPro" id="IPR002942">
    <property type="entry name" value="S4_RNA-bd"/>
</dbReference>
<dbReference type="CDD" id="cd00165">
    <property type="entry name" value="S4"/>
    <property type="match status" value="1"/>
</dbReference>
<dbReference type="Pfam" id="PF01728">
    <property type="entry name" value="FtsJ"/>
    <property type="match status" value="1"/>
</dbReference>
<name>A0A556N0J3_9FLAO</name>
<organism evidence="5 6">
    <name type="scientific">Fluviicola chungangensis</name>
    <dbReference type="NCBI Taxonomy" id="2597671"/>
    <lineage>
        <taxon>Bacteria</taxon>
        <taxon>Pseudomonadati</taxon>
        <taxon>Bacteroidota</taxon>
        <taxon>Flavobacteriia</taxon>
        <taxon>Flavobacteriales</taxon>
        <taxon>Crocinitomicaceae</taxon>
        <taxon>Fluviicola</taxon>
    </lineage>
</organism>
<comment type="caution">
    <text evidence="5">The sequence shown here is derived from an EMBL/GenBank/DDBJ whole genome shotgun (WGS) entry which is preliminary data.</text>
</comment>
<feature type="domain" description="RNA-binding S4" evidence="4">
    <location>
        <begin position="3"/>
        <end position="65"/>
    </location>
</feature>
<dbReference type="InterPro" id="IPR029063">
    <property type="entry name" value="SAM-dependent_MTases_sf"/>
</dbReference>
<dbReference type="InterPro" id="IPR004538">
    <property type="entry name" value="Hemolysin_A/TlyA"/>
</dbReference>
<dbReference type="RefSeq" id="WP_144332559.1">
    <property type="nucleotide sequence ID" value="NZ_VLPL01000003.1"/>
</dbReference>
<dbReference type="PROSITE" id="PS50889">
    <property type="entry name" value="S4"/>
    <property type="match status" value="1"/>
</dbReference>
<evidence type="ECO:0000313" key="5">
    <source>
        <dbReference type="EMBL" id="TSJ45603.1"/>
    </source>
</evidence>
<gene>
    <name evidence="5" type="ORF">FO442_07570</name>
</gene>
<dbReference type="SMART" id="SM00363">
    <property type="entry name" value="S4"/>
    <property type="match status" value="1"/>
</dbReference>
<dbReference type="PANTHER" id="PTHR32319">
    <property type="entry name" value="BACTERIAL HEMOLYSIN-LIKE PROTEIN"/>
    <property type="match status" value="1"/>
</dbReference>
<proteinExistence type="inferred from homology"/>
<dbReference type="InterPro" id="IPR002877">
    <property type="entry name" value="RNA_MeTrfase_FtsJ_dom"/>
</dbReference>
<comment type="similarity">
    <text evidence="2">Belongs to the TlyA family.</text>
</comment>
<sequence>MEERLDKLLVDRGLVTSRTRGEELIKNGDVLVNGISVEKPGKKIAIDSKILMLNEELTWVSRGALKLLKAIEHFQIDVADKTYIDLGASTGGFTEVLLSKGAKHVFCVDVGHGQLHERIRTNPSITNIEKTHIRELTTAHIPQPVDGIVIDVSFISLEKVLPFTGSFVKEGGILVALIKPQFELEKRFLNKHGVVKSAAVYPEVLKRIEKAAVDSHFEVKGIIDSPIIGGDGNKEFLMYAVKK</sequence>
<dbReference type="SUPFAM" id="SSF53335">
    <property type="entry name" value="S-adenosyl-L-methionine-dependent methyltransferases"/>
    <property type="match status" value="1"/>
</dbReference>
<dbReference type="GO" id="GO:0008168">
    <property type="term" value="F:methyltransferase activity"/>
    <property type="evidence" value="ECO:0007669"/>
    <property type="project" value="UniProtKB-KW"/>
</dbReference>